<dbReference type="Proteomes" id="UP001139171">
    <property type="component" value="Unassembled WGS sequence"/>
</dbReference>
<sequence>WNDRFGSHHSFQNSGDKLHQSLPSIIQRAKNTTTLNMRHDPMKQCEISNKKANIIKFLNAADMNIDDISITKKSLLDTEEYNKLSDELKNIVKKNKILEEEVFDADFIRKNKNNVEVSLNIDYESDGTRKLFSLAGPWLDTLENGYTLVIDELHDKLHPLLLRYMVVTQI</sequence>
<keyword evidence="2" id="KW-1185">Reference proteome</keyword>
<proteinExistence type="predicted"/>
<evidence type="ECO:0000313" key="2">
    <source>
        <dbReference type="Proteomes" id="UP001139171"/>
    </source>
</evidence>
<organism evidence="1 2">
    <name type="scientific">Limnobaculum eriocheiris</name>
    <dbReference type="NCBI Taxonomy" id="2897391"/>
    <lineage>
        <taxon>Bacteria</taxon>
        <taxon>Pseudomonadati</taxon>
        <taxon>Pseudomonadota</taxon>
        <taxon>Gammaproteobacteria</taxon>
        <taxon>Enterobacterales</taxon>
        <taxon>Budviciaceae</taxon>
        <taxon>Limnobaculum</taxon>
    </lineage>
</organism>
<gene>
    <name evidence="1" type="ORF">LPW36_17695</name>
</gene>
<comment type="caution">
    <text evidence="1">The sequence shown here is derived from an EMBL/GenBank/DDBJ whole genome shotgun (WGS) entry which is preliminary data.</text>
</comment>
<reference evidence="1" key="1">
    <citation type="submission" date="2021-11" db="EMBL/GenBank/DDBJ databases">
        <title>Jinshanibacter sp. isolated from one year old Eriocheir sinensis.</title>
        <authorList>
            <person name="Li J.-Y."/>
            <person name="He W."/>
            <person name="Gao T.-H."/>
        </authorList>
    </citation>
    <scope>NUCLEOTIDE SEQUENCE</scope>
    <source>
        <strain evidence="1">LJY008</strain>
    </source>
</reference>
<dbReference type="AlphaFoldDB" id="A0A9X1N005"/>
<keyword evidence="1" id="KW-0067">ATP-binding</keyword>
<feature type="non-terminal residue" evidence="1">
    <location>
        <position position="1"/>
    </location>
</feature>
<protein>
    <submittedName>
        <fullName evidence="1">ATP-binding protein</fullName>
    </submittedName>
</protein>
<dbReference type="GO" id="GO:0005524">
    <property type="term" value="F:ATP binding"/>
    <property type="evidence" value="ECO:0007669"/>
    <property type="project" value="UniProtKB-KW"/>
</dbReference>
<accession>A0A9X1N005</accession>
<keyword evidence="1" id="KW-0547">Nucleotide-binding</keyword>
<evidence type="ECO:0000313" key="1">
    <source>
        <dbReference type="EMBL" id="MCD1127778.1"/>
    </source>
</evidence>
<name>A0A9X1N005_9GAMM</name>
<dbReference type="EMBL" id="JAJNAG010000106">
    <property type="protein sequence ID" value="MCD1127778.1"/>
    <property type="molecule type" value="Genomic_DNA"/>
</dbReference>